<evidence type="ECO:0000313" key="1">
    <source>
        <dbReference type="EMBL" id="PNH36445.1"/>
    </source>
</evidence>
<dbReference type="GO" id="GO:0005576">
    <property type="term" value="C:extracellular region"/>
    <property type="evidence" value="ECO:0007669"/>
    <property type="project" value="TreeGrafter"/>
</dbReference>
<dbReference type="InterPro" id="IPR027589">
    <property type="entry name" value="Choice_anch_B"/>
</dbReference>
<name>A0AA44WUJ9_VERDA</name>
<dbReference type="AlphaFoldDB" id="A0AA44WUJ9"/>
<evidence type="ECO:0000313" key="2">
    <source>
        <dbReference type="Proteomes" id="UP000236305"/>
    </source>
</evidence>
<accession>A0AA44WUJ9</accession>
<dbReference type="EMBL" id="MPSH01000001">
    <property type="protein sequence ID" value="PNH36445.1"/>
    <property type="molecule type" value="Genomic_DNA"/>
</dbReference>
<dbReference type="PANTHER" id="PTHR38787:SF3">
    <property type="entry name" value="REGULATORY P DOMAIN-CONTAINING PROTEIN"/>
    <property type="match status" value="1"/>
</dbReference>
<gene>
    <name evidence="1" type="ORF">BJF96_g9</name>
</gene>
<organism evidence="1 2">
    <name type="scientific">Verticillium dahliae</name>
    <name type="common">Verticillium wilt</name>
    <dbReference type="NCBI Taxonomy" id="27337"/>
    <lineage>
        <taxon>Eukaryota</taxon>
        <taxon>Fungi</taxon>
        <taxon>Dikarya</taxon>
        <taxon>Ascomycota</taxon>
        <taxon>Pezizomycotina</taxon>
        <taxon>Sordariomycetes</taxon>
        <taxon>Hypocreomycetidae</taxon>
        <taxon>Glomerellales</taxon>
        <taxon>Plectosphaerellaceae</taxon>
        <taxon>Verticillium</taxon>
    </lineage>
</organism>
<proteinExistence type="predicted"/>
<dbReference type="Proteomes" id="UP000236305">
    <property type="component" value="Unassembled WGS sequence"/>
</dbReference>
<sequence length="563" mass="62120">MRFNTLAGAALAATSAVMAKELPKNEELAAELYDSGVIHEQMMARKMAHWTAEFEAGLLQSSKWPRLNYTKCVNGYAEAIKGDPLHKFKCKNIDLYDFINHSELGSPNSDASFRTGSSAWGWTDPESGREFVTSGMYDGAAFLEVLPEGRLLHLGFLPSYAPTGPRSLWKEIRSYKNYMLIGSELEGHGIQIFDMRKLLTIKASDAPVRFSNDKDLTGHFADLPVGRSHNVVINEEANYGVAVGAAPRNGTCQAGLIFFDLTDPSKPTRLGCNGEDGYVHDAHCLIYRGPHKKYEGRDICYGYNEDTLTIYDVTDKANSKIISITSYEGATYTHQGWVLDVNNQEYLFLDDEIDEEESAGPAADGYPVTYIFDIRDLEHPKQTGLYKAAVRGIDHNQYIRDGLNFQSNYGAGVRVYDVSSVPEDPTGDSVCEVAFLDIYPEDDNEPGGGIVQYSGTWASYAQFDSGYIFINTIERGAFLAKLTKRERCKPKSCNADNCLRALRSSSVKGRLEESQEFCAGFLDGWNAQVTAVPEYAQKACPTNVISRVSSACSCLPTAAPTTA</sequence>
<protein>
    <submittedName>
        <fullName evidence="1">Uncharacterized protein</fullName>
    </submittedName>
</protein>
<dbReference type="NCBIfam" id="TIGR04312">
    <property type="entry name" value="choice_anch_B"/>
    <property type="match status" value="1"/>
</dbReference>
<reference evidence="1 2" key="1">
    <citation type="submission" date="2017-12" db="EMBL/GenBank/DDBJ databases">
        <title>Comparative genomics yields insights into virulence evolution of Verticillium dahliae.</title>
        <authorList>
            <person name="Fan R."/>
            <person name="Armitage A.D."/>
            <person name="Cascant-Lopez E."/>
            <person name="Sobczyk M."/>
            <person name="Cockerton H.M."/>
            <person name="Harrison R.J."/>
        </authorList>
    </citation>
    <scope>NUCLEOTIDE SEQUENCE [LARGE SCALE GENOMIC DNA]</scope>
    <source>
        <strain evidence="1 2">12008</strain>
    </source>
</reference>
<comment type="caution">
    <text evidence="1">The sequence shown here is derived from an EMBL/GenBank/DDBJ whole genome shotgun (WGS) entry which is preliminary data.</text>
</comment>
<dbReference type="PANTHER" id="PTHR38787">
    <property type="entry name" value="REGULATORY P DOMAIN-CONTAINING PROTEIN"/>
    <property type="match status" value="1"/>
</dbReference>